<dbReference type="AlphaFoldDB" id="A0A8X7Y3Q7"/>
<dbReference type="InterPro" id="IPR044817">
    <property type="entry name" value="SBP-like"/>
</dbReference>
<name>A0A8X7Y3Q7_POPTO</name>
<sequence>MESGSYVLGGKGHVSNEPTSSSDTFSRSKNVLMSCDLKNQCNFEYNFLASGSQAIENGARGELGYQQLIEKHVSDTSIRSALMSEVSGRKNINPFVVTPNSFSLEDESTSRLSRTAMDSNCRVSAFIDLNLGRFGDPRDAQNCRGIPKSTSIVSPSKSSAPPRRHRAGMNSHTAYCQVYDCNKDLSSSKEYHKRHKVCEAHSRTAKVIVNGIEQRFCQQCSRFHLLAAFDDGKRSCRKRLAGHNERRRKPQVGLQSGRTGRLLQPYSGKTCIISITIFTVFSLLKFIAAAYCFSCQFRECYIWSWSGCLVKINNAAFSDFILVYAGIFWSVFGNLCTNGHDETMDATYYFGNLKSFPQHGAGFSSSRFLGTALPPTTSFICQDILQSGLSHPDKYGANDWFKRVKIEDGTGFCPPSAIPITHAYLHSKPLFPSNNSEKMFPTFHEDGASTASGSIFSESTDRYPDFMGGRTSSSHSFLQETSLGNDEFAAFDAASTIQELSGITASGCARSLLSSQSQNSSSHSSGIPMAQQMLVSCRNTCYSMDQIIGVSSQVSSSTGVPNKFPSWVTSSVKGSHLGPVPIPENSHVVNFDITDGVYHGFNAKDHLGSGDDTTIDLLQLSSQLQRVEHQKQSMQEKQEMILSAAPASLNKASKFL</sequence>
<feature type="domain" description="SBP-type" evidence="12">
    <location>
        <begin position="173"/>
        <end position="250"/>
    </location>
</feature>
<evidence type="ECO:0000256" key="3">
    <source>
        <dbReference type="ARBA" id="ARBA00022771"/>
    </source>
</evidence>
<evidence type="ECO:0000256" key="9">
    <source>
        <dbReference type="PROSITE-ProRule" id="PRU00470"/>
    </source>
</evidence>
<protein>
    <recommendedName>
        <fullName evidence="12">SBP-type domain-containing protein</fullName>
    </recommendedName>
</protein>
<keyword evidence="6" id="KW-0238">DNA-binding</keyword>
<comment type="caution">
    <text evidence="13">The sequence shown here is derived from an EMBL/GenBank/DDBJ whole genome shotgun (WGS) entry which is preliminary data.</text>
</comment>
<evidence type="ECO:0000256" key="4">
    <source>
        <dbReference type="ARBA" id="ARBA00022833"/>
    </source>
</evidence>
<feature type="compositionally biased region" description="Low complexity" evidence="10">
    <location>
        <begin position="146"/>
        <end position="161"/>
    </location>
</feature>
<dbReference type="Proteomes" id="UP000886885">
    <property type="component" value="Chromosome 15D"/>
</dbReference>
<feature type="transmembrane region" description="Helical" evidence="11">
    <location>
        <begin position="272"/>
        <end position="293"/>
    </location>
</feature>
<keyword evidence="4" id="KW-0862">Zinc</keyword>
<keyword evidence="11" id="KW-0812">Transmembrane</keyword>
<evidence type="ECO:0000313" key="13">
    <source>
        <dbReference type="EMBL" id="KAG6745898.1"/>
    </source>
</evidence>
<dbReference type="OrthoDB" id="514967at2759"/>
<evidence type="ECO:0000256" key="5">
    <source>
        <dbReference type="ARBA" id="ARBA00023015"/>
    </source>
</evidence>
<evidence type="ECO:0000256" key="1">
    <source>
        <dbReference type="ARBA" id="ARBA00004123"/>
    </source>
</evidence>
<evidence type="ECO:0000256" key="11">
    <source>
        <dbReference type="SAM" id="Phobius"/>
    </source>
</evidence>
<evidence type="ECO:0000256" key="2">
    <source>
        <dbReference type="ARBA" id="ARBA00022723"/>
    </source>
</evidence>
<proteinExistence type="predicted"/>
<dbReference type="PANTHER" id="PTHR31251:SF194">
    <property type="entry name" value="SBP-TYPE DOMAIN-CONTAINING PROTEIN"/>
    <property type="match status" value="1"/>
</dbReference>
<feature type="compositionally biased region" description="Polar residues" evidence="10">
    <location>
        <begin position="16"/>
        <end position="26"/>
    </location>
</feature>
<evidence type="ECO:0000256" key="8">
    <source>
        <dbReference type="ARBA" id="ARBA00023242"/>
    </source>
</evidence>
<evidence type="ECO:0000259" key="12">
    <source>
        <dbReference type="PROSITE" id="PS51141"/>
    </source>
</evidence>
<organism evidence="13 14">
    <name type="scientific">Populus tomentosa</name>
    <name type="common">Chinese white poplar</name>
    <dbReference type="NCBI Taxonomy" id="118781"/>
    <lineage>
        <taxon>Eukaryota</taxon>
        <taxon>Viridiplantae</taxon>
        <taxon>Streptophyta</taxon>
        <taxon>Embryophyta</taxon>
        <taxon>Tracheophyta</taxon>
        <taxon>Spermatophyta</taxon>
        <taxon>Magnoliopsida</taxon>
        <taxon>eudicotyledons</taxon>
        <taxon>Gunneridae</taxon>
        <taxon>Pentapetalae</taxon>
        <taxon>rosids</taxon>
        <taxon>fabids</taxon>
        <taxon>Malpighiales</taxon>
        <taxon>Salicaceae</taxon>
        <taxon>Saliceae</taxon>
        <taxon>Populus</taxon>
    </lineage>
</organism>
<keyword evidence="11" id="KW-1133">Transmembrane helix</keyword>
<accession>A0A8X7Y3Q7</accession>
<dbReference type="FunFam" id="4.10.1100.10:FF:000001">
    <property type="entry name" value="Squamosa promoter-binding-like protein 14"/>
    <property type="match status" value="1"/>
</dbReference>
<keyword evidence="8" id="KW-0539">Nucleus</keyword>
<evidence type="ECO:0000256" key="7">
    <source>
        <dbReference type="ARBA" id="ARBA00023163"/>
    </source>
</evidence>
<evidence type="ECO:0000256" key="10">
    <source>
        <dbReference type="SAM" id="MobiDB-lite"/>
    </source>
</evidence>
<dbReference type="GO" id="GO:0003677">
    <property type="term" value="F:DNA binding"/>
    <property type="evidence" value="ECO:0007669"/>
    <property type="project" value="UniProtKB-KW"/>
</dbReference>
<dbReference type="EMBL" id="JAAWWB010000030">
    <property type="protein sequence ID" value="KAG6745898.1"/>
    <property type="molecule type" value="Genomic_DNA"/>
</dbReference>
<dbReference type="PROSITE" id="PS51141">
    <property type="entry name" value="ZF_SBP"/>
    <property type="match status" value="1"/>
</dbReference>
<keyword evidence="11" id="KW-0472">Membrane</keyword>
<evidence type="ECO:0000313" key="14">
    <source>
        <dbReference type="Proteomes" id="UP000886885"/>
    </source>
</evidence>
<keyword evidence="3 9" id="KW-0863">Zinc-finger</keyword>
<dbReference type="PANTHER" id="PTHR31251">
    <property type="entry name" value="SQUAMOSA PROMOTER-BINDING-LIKE PROTEIN 4"/>
    <property type="match status" value="1"/>
</dbReference>
<keyword evidence="2" id="KW-0479">Metal-binding</keyword>
<feature type="transmembrane region" description="Helical" evidence="11">
    <location>
        <begin position="314"/>
        <end position="332"/>
    </location>
</feature>
<dbReference type="GO" id="GO:0008270">
    <property type="term" value="F:zinc ion binding"/>
    <property type="evidence" value="ECO:0007669"/>
    <property type="project" value="UniProtKB-KW"/>
</dbReference>
<feature type="region of interest" description="Disordered" evidence="10">
    <location>
        <begin position="146"/>
        <end position="167"/>
    </location>
</feature>
<gene>
    <name evidence="13" type="ORF">POTOM_050408</name>
</gene>
<keyword evidence="14" id="KW-1185">Reference proteome</keyword>
<feature type="region of interest" description="Disordered" evidence="10">
    <location>
        <begin position="1"/>
        <end position="26"/>
    </location>
</feature>
<keyword evidence="5" id="KW-0805">Transcription regulation</keyword>
<dbReference type="InterPro" id="IPR004333">
    <property type="entry name" value="SBP_dom"/>
</dbReference>
<dbReference type="Pfam" id="PF03110">
    <property type="entry name" value="SBP"/>
    <property type="match status" value="1"/>
</dbReference>
<reference evidence="13" key="1">
    <citation type="journal article" date="2020" name="bioRxiv">
        <title>Hybrid origin of Populus tomentosa Carr. identified through genome sequencing and phylogenomic analysis.</title>
        <authorList>
            <person name="An X."/>
            <person name="Gao K."/>
            <person name="Chen Z."/>
            <person name="Li J."/>
            <person name="Yang X."/>
            <person name="Yang X."/>
            <person name="Zhou J."/>
            <person name="Guo T."/>
            <person name="Zhao T."/>
            <person name="Huang S."/>
            <person name="Miao D."/>
            <person name="Khan W.U."/>
            <person name="Rao P."/>
            <person name="Ye M."/>
            <person name="Lei B."/>
            <person name="Liao W."/>
            <person name="Wang J."/>
            <person name="Ji L."/>
            <person name="Li Y."/>
            <person name="Guo B."/>
            <person name="Mustafa N.S."/>
            <person name="Li S."/>
            <person name="Yun Q."/>
            <person name="Keller S.R."/>
            <person name="Mao J."/>
            <person name="Zhang R."/>
            <person name="Strauss S.H."/>
        </authorList>
    </citation>
    <scope>NUCLEOTIDE SEQUENCE</scope>
    <source>
        <strain evidence="13">GM15</strain>
        <tissue evidence="13">Leaf</tissue>
    </source>
</reference>
<comment type="subcellular location">
    <subcellularLocation>
        <location evidence="1">Nucleus</location>
    </subcellularLocation>
</comment>
<keyword evidence="7" id="KW-0804">Transcription</keyword>
<evidence type="ECO:0000256" key="6">
    <source>
        <dbReference type="ARBA" id="ARBA00023125"/>
    </source>
</evidence>
<dbReference type="GO" id="GO:0005634">
    <property type="term" value="C:nucleus"/>
    <property type="evidence" value="ECO:0007669"/>
    <property type="project" value="UniProtKB-SubCell"/>
</dbReference>